<evidence type="ECO:0000313" key="2">
    <source>
        <dbReference type="EMBL" id="AMX85200.1"/>
    </source>
</evidence>
<evidence type="ECO:0000259" key="1">
    <source>
        <dbReference type="Pfam" id="PF01636"/>
    </source>
</evidence>
<dbReference type="RefSeq" id="WP_063167294.1">
    <property type="nucleotide sequence ID" value="NZ_CP014342.1"/>
</dbReference>
<dbReference type="EMBL" id="CP014342">
    <property type="protein sequence ID" value="AMX85200.1"/>
    <property type="molecule type" value="Genomic_DNA"/>
</dbReference>
<keyword evidence="3" id="KW-1185">Reference proteome</keyword>
<organism evidence="2 3">
    <name type="scientific">Geobacillus subterraneus</name>
    <dbReference type="NCBI Taxonomy" id="129338"/>
    <lineage>
        <taxon>Bacteria</taxon>
        <taxon>Bacillati</taxon>
        <taxon>Bacillota</taxon>
        <taxon>Bacilli</taxon>
        <taxon>Bacillales</taxon>
        <taxon>Anoxybacillaceae</taxon>
        <taxon>Geobacillus</taxon>
    </lineage>
</organism>
<reference evidence="2 3" key="1">
    <citation type="submission" date="2016-02" db="EMBL/GenBank/DDBJ databases">
        <title>Complete genome sequence of Geobacillus subterraneus KCTC 3922T.</title>
        <authorList>
            <person name="Lee D.-W."/>
            <person name="Lee Y.-J."/>
            <person name="Lee S.-J."/>
            <person name="Park G.-S."/>
            <person name="Lee S.-J."/>
            <person name="Shin J.-H."/>
        </authorList>
    </citation>
    <scope>NUCLEOTIDE SEQUENCE [LARGE SCALE GENOMIC DNA]</scope>
    <source>
        <strain evidence="2 3">KCTC 3922</strain>
    </source>
</reference>
<feature type="domain" description="Aminoglycoside phosphotransferase" evidence="1">
    <location>
        <begin position="40"/>
        <end position="247"/>
    </location>
</feature>
<dbReference type="Pfam" id="PF01636">
    <property type="entry name" value="APH"/>
    <property type="match status" value="1"/>
</dbReference>
<dbReference type="SUPFAM" id="SSF56112">
    <property type="entry name" value="Protein kinase-like (PK-like)"/>
    <property type="match status" value="1"/>
</dbReference>
<sequence length="314" mass="35773">MVKSSNEIERDAAGCLFFLLNRHYRLPIWQAAALKPHVIAIATSRGSFVAKAYRSLAAAERQAWLLAALRRAGFFAVPAVVPLGHGGVIAAGGRYWLLTEYVAGTRPFAFANEHDIKDGLQLLNSYHAATANIVGGEREAMRLPPMPLYEKWRRRYDEFCRHLPVVETVMEKEDILFALRWAHYCLATGGDYARELAAEPAAIIHGDVAPHNFLRTAAGEVYMIDYDAAALASPGLDYWQYANRILPHIGWSYSALARFAPLSHWLEKRWFLHALLFPADVFREWRQAAARRRPLAWDREKRERFVRRLCAMLK</sequence>
<proteinExistence type="predicted"/>
<gene>
    <name evidence="2" type="ORF">GS3922_03205</name>
</gene>
<evidence type="ECO:0000313" key="3">
    <source>
        <dbReference type="Proteomes" id="UP000076226"/>
    </source>
</evidence>
<dbReference type="Gene3D" id="3.90.1200.10">
    <property type="match status" value="1"/>
</dbReference>
<dbReference type="InterPro" id="IPR011009">
    <property type="entry name" value="Kinase-like_dom_sf"/>
</dbReference>
<protein>
    <submittedName>
        <fullName evidence="2">Aminoglycoside phosphotransferase</fullName>
    </submittedName>
</protein>
<dbReference type="Proteomes" id="UP000076226">
    <property type="component" value="Chromosome"/>
</dbReference>
<accession>A0ABN4NKH1</accession>
<name>A0ABN4NKH1_9BACL</name>
<dbReference type="InterPro" id="IPR002575">
    <property type="entry name" value="Aminoglycoside_PTrfase"/>
</dbReference>